<dbReference type="GO" id="GO:0051726">
    <property type="term" value="P:regulation of cell cycle"/>
    <property type="evidence" value="ECO:0007669"/>
    <property type="project" value="InterPro"/>
</dbReference>
<evidence type="ECO:0000313" key="3">
    <source>
        <dbReference type="Proteomes" id="UP001331761"/>
    </source>
</evidence>
<dbReference type="Gene3D" id="1.10.472.10">
    <property type="entry name" value="Cyclin-like"/>
    <property type="match status" value="1"/>
</dbReference>
<comment type="caution">
    <text evidence="2">The sequence shown here is derived from an EMBL/GenBank/DDBJ whole genome shotgun (WGS) entry which is preliminary data.</text>
</comment>
<dbReference type="EMBL" id="WIXE01019735">
    <property type="protein sequence ID" value="KAK5969795.1"/>
    <property type="molecule type" value="Genomic_DNA"/>
</dbReference>
<reference evidence="2 3" key="1">
    <citation type="submission" date="2019-10" db="EMBL/GenBank/DDBJ databases">
        <title>Assembly and Annotation for the nematode Trichostrongylus colubriformis.</title>
        <authorList>
            <person name="Martin J."/>
        </authorList>
    </citation>
    <scope>NUCLEOTIDE SEQUENCE [LARGE SCALE GENOMIC DNA]</scope>
    <source>
        <strain evidence="2">G859</strain>
        <tissue evidence="2">Whole worm</tissue>
    </source>
</reference>
<dbReference type="SUPFAM" id="SSF47954">
    <property type="entry name" value="Cyclin-like"/>
    <property type="match status" value="1"/>
</dbReference>
<organism evidence="2 3">
    <name type="scientific">Trichostrongylus colubriformis</name>
    <name type="common">Black scour worm</name>
    <dbReference type="NCBI Taxonomy" id="6319"/>
    <lineage>
        <taxon>Eukaryota</taxon>
        <taxon>Metazoa</taxon>
        <taxon>Ecdysozoa</taxon>
        <taxon>Nematoda</taxon>
        <taxon>Chromadorea</taxon>
        <taxon>Rhabditida</taxon>
        <taxon>Rhabditina</taxon>
        <taxon>Rhabditomorpha</taxon>
        <taxon>Strongyloidea</taxon>
        <taxon>Trichostrongylidae</taxon>
        <taxon>Trichostrongylus</taxon>
    </lineage>
</organism>
<dbReference type="CDD" id="cd20556">
    <property type="entry name" value="CYCLIN_CABLES"/>
    <property type="match status" value="1"/>
</dbReference>
<dbReference type="Pfam" id="PF00134">
    <property type="entry name" value="Cyclin_N"/>
    <property type="match status" value="1"/>
</dbReference>
<accession>A0AAN8EYX6</accession>
<evidence type="ECO:0000313" key="2">
    <source>
        <dbReference type="EMBL" id="KAK5969795.1"/>
    </source>
</evidence>
<proteinExistence type="predicted"/>
<dbReference type="InterPro" id="IPR036915">
    <property type="entry name" value="Cyclin-like_sf"/>
</dbReference>
<dbReference type="InterPro" id="IPR006671">
    <property type="entry name" value="Cyclin_N"/>
</dbReference>
<dbReference type="PANTHER" id="PTHR22896">
    <property type="entry name" value="CDK5 AND ABL1 ENZYME SUBSTRATE 1"/>
    <property type="match status" value="1"/>
</dbReference>
<sequence>MDDRPVSPASVTQFTFLRRLRTSLAKGERSFLCASGGPLIVVSHFPFQSTARARSRLRHSRSSIGSSERLNTTGASVEELRPFDFKDAECVHFEQLGWKLRRSSLSAGGVAWKSPSKEERRKSGQQDMTLNPASVASVTAKLSTGSRGDLIIEENSYELDSEITQRNDYDPTMIDDILSATQTVIRCNGFIGVTKKFAPPQVNKATLNETFAEKFPHVHLTYSKLRSIKRDIWQIANECEVDEYTVAQAFVYFERIVVKGLISKNNRKIVAGAALLVAVKLNDYKKPDIVKVLECAEEKLRISRREILSFELPLCSALQFDLFPPAHHVEPHVRKLMFEVF</sequence>
<dbReference type="AlphaFoldDB" id="A0AAN8EYX6"/>
<gene>
    <name evidence="2" type="ORF">GCK32_013424</name>
</gene>
<dbReference type="PANTHER" id="PTHR22896:SF0">
    <property type="entry name" value="CYCLIN N-TERMINAL DOMAIN-CONTAINING PROTEIN"/>
    <property type="match status" value="1"/>
</dbReference>
<feature type="domain" description="Cyclin N-terminal" evidence="1">
    <location>
        <begin position="232"/>
        <end position="322"/>
    </location>
</feature>
<evidence type="ECO:0000259" key="1">
    <source>
        <dbReference type="Pfam" id="PF00134"/>
    </source>
</evidence>
<keyword evidence="3" id="KW-1185">Reference proteome</keyword>
<protein>
    <submittedName>
        <fullName evidence="2">Cyclin N-terminal domain-containing protein</fullName>
    </submittedName>
</protein>
<dbReference type="InterPro" id="IPR012388">
    <property type="entry name" value="CABLES1/2"/>
</dbReference>
<dbReference type="Proteomes" id="UP001331761">
    <property type="component" value="Unassembled WGS sequence"/>
</dbReference>
<name>A0AAN8EYX6_TRICO</name>